<dbReference type="InterPro" id="IPR036390">
    <property type="entry name" value="WH_DNA-bd_sf"/>
</dbReference>
<evidence type="ECO:0000256" key="2">
    <source>
        <dbReference type="ARBA" id="ARBA00023125"/>
    </source>
</evidence>
<dbReference type="SUPFAM" id="SSF46785">
    <property type="entry name" value="Winged helix' DNA-binding domain"/>
    <property type="match status" value="1"/>
</dbReference>
<gene>
    <name evidence="6" type="ORF">B7G68_15545</name>
</gene>
<dbReference type="InterPro" id="IPR018335">
    <property type="entry name" value="Tscrpt_reg_HTH_Crp-type_CS"/>
</dbReference>
<dbReference type="EMBL" id="CP027850">
    <property type="protein sequence ID" value="AVQ03135.1"/>
    <property type="molecule type" value="Genomic_DNA"/>
</dbReference>
<reference evidence="6 7" key="1">
    <citation type="journal article" date="2015" name="Biotechnol. Bioeng.">
        <title>Genome sequence and phenotypic characterization of Caulobacter segnis.</title>
        <authorList>
            <person name="Patel S."/>
            <person name="Fletcher B."/>
            <person name="Scott D.C."/>
            <person name="Ely B."/>
        </authorList>
    </citation>
    <scope>NUCLEOTIDE SEQUENCE [LARGE SCALE GENOMIC DNA]</scope>
    <source>
        <strain evidence="6 7">TK0059</strain>
    </source>
</reference>
<dbReference type="InterPro" id="IPR012318">
    <property type="entry name" value="HTH_CRP"/>
</dbReference>
<dbReference type="Proteomes" id="UP000240527">
    <property type="component" value="Chromosome"/>
</dbReference>
<dbReference type="InterPro" id="IPR000595">
    <property type="entry name" value="cNMP-bd_dom"/>
</dbReference>
<evidence type="ECO:0000256" key="1">
    <source>
        <dbReference type="ARBA" id="ARBA00023015"/>
    </source>
</evidence>
<dbReference type="PROSITE" id="PS00042">
    <property type="entry name" value="HTH_CRP_1"/>
    <property type="match status" value="1"/>
</dbReference>
<dbReference type="Gene3D" id="1.10.10.10">
    <property type="entry name" value="Winged helix-like DNA-binding domain superfamily/Winged helix DNA-binding domain"/>
    <property type="match status" value="1"/>
</dbReference>
<dbReference type="PRINTS" id="PR00034">
    <property type="entry name" value="HTHCRP"/>
</dbReference>
<dbReference type="InterPro" id="IPR018490">
    <property type="entry name" value="cNMP-bd_dom_sf"/>
</dbReference>
<sequence length="284" mass="30706">MAEHVRATETMGSDAGEHGGRLTLSEILAPALSPTVLELNPGILPRAISRITARPARLLRLRSTQASAAGPLMTLAFAKFDPPPSPTLVPAGVSIRRATGEEIFAQGEAVDTVYQLLAGAVRTYRLLGDGRRHVCDFHVPGDVLGLEPGGEYACSAEGMTDVIMLAIPVATLRRLSAHDPLLGQRLLSIASHGLQRSQNHATMLARLGAVERVAAFLIDFAQRFDADDEFDLPMTRQDIADYLGLTIHTVSRTLSHLQDQGLIDARASRRVRLRRQDELLGLCA</sequence>
<evidence type="ECO:0000256" key="3">
    <source>
        <dbReference type="ARBA" id="ARBA00023163"/>
    </source>
</evidence>
<dbReference type="Pfam" id="PF00027">
    <property type="entry name" value="cNMP_binding"/>
    <property type="match status" value="1"/>
</dbReference>
<dbReference type="SUPFAM" id="SSF51206">
    <property type="entry name" value="cAMP-binding domain-like"/>
    <property type="match status" value="1"/>
</dbReference>
<accession>A0ABN5IX81</accession>
<dbReference type="PANTHER" id="PTHR24567">
    <property type="entry name" value="CRP FAMILY TRANSCRIPTIONAL REGULATORY PROTEIN"/>
    <property type="match status" value="1"/>
</dbReference>
<dbReference type="Pfam" id="PF13545">
    <property type="entry name" value="HTH_Crp_2"/>
    <property type="match status" value="1"/>
</dbReference>
<dbReference type="InterPro" id="IPR014710">
    <property type="entry name" value="RmlC-like_jellyroll"/>
</dbReference>
<evidence type="ECO:0000259" key="5">
    <source>
        <dbReference type="PROSITE" id="PS51063"/>
    </source>
</evidence>
<evidence type="ECO:0000313" key="6">
    <source>
        <dbReference type="EMBL" id="AVQ03135.1"/>
    </source>
</evidence>
<evidence type="ECO:0000313" key="7">
    <source>
        <dbReference type="Proteomes" id="UP000240527"/>
    </source>
</evidence>
<dbReference type="PANTHER" id="PTHR24567:SF75">
    <property type="entry name" value="FUMARATE AND NITRATE REDUCTION REGULATORY PROTEIN"/>
    <property type="match status" value="1"/>
</dbReference>
<evidence type="ECO:0000259" key="4">
    <source>
        <dbReference type="PROSITE" id="PS50042"/>
    </source>
</evidence>
<keyword evidence="3" id="KW-0804">Transcription</keyword>
<feature type="domain" description="Cyclic nucleotide-binding" evidence="4">
    <location>
        <begin position="76"/>
        <end position="145"/>
    </location>
</feature>
<dbReference type="InterPro" id="IPR050397">
    <property type="entry name" value="Env_Response_Regulators"/>
</dbReference>
<keyword evidence="1" id="KW-0805">Transcription regulation</keyword>
<dbReference type="PROSITE" id="PS50042">
    <property type="entry name" value="CNMP_BINDING_3"/>
    <property type="match status" value="1"/>
</dbReference>
<dbReference type="Gene3D" id="2.60.120.10">
    <property type="entry name" value="Jelly Rolls"/>
    <property type="match status" value="1"/>
</dbReference>
<dbReference type="PROSITE" id="PS51063">
    <property type="entry name" value="HTH_CRP_2"/>
    <property type="match status" value="1"/>
</dbReference>
<name>A0ABN5IX81_9CAUL</name>
<feature type="domain" description="HTH crp-type" evidence="5">
    <location>
        <begin position="207"/>
        <end position="277"/>
    </location>
</feature>
<protein>
    <submittedName>
        <fullName evidence="6">Transcriptional regulator</fullName>
    </submittedName>
</protein>
<dbReference type="InterPro" id="IPR036388">
    <property type="entry name" value="WH-like_DNA-bd_sf"/>
</dbReference>
<dbReference type="CDD" id="cd00038">
    <property type="entry name" value="CAP_ED"/>
    <property type="match status" value="1"/>
</dbReference>
<dbReference type="SMART" id="SM00419">
    <property type="entry name" value="HTH_CRP"/>
    <property type="match status" value="1"/>
</dbReference>
<organism evidence="6 7">
    <name type="scientific">Caulobacter segnis</name>
    <dbReference type="NCBI Taxonomy" id="88688"/>
    <lineage>
        <taxon>Bacteria</taxon>
        <taxon>Pseudomonadati</taxon>
        <taxon>Pseudomonadota</taxon>
        <taxon>Alphaproteobacteria</taxon>
        <taxon>Caulobacterales</taxon>
        <taxon>Caulobacteraceae</taxon>
        <taxon>Caulobacter</taxon>
    </lineage>
</organism>
<proteinExistence type="predicted"/>
<keyword evidence="2" id="KW-0238">DNA-binding</keyword>
<keyword evidence="7" id="KW-1185">Reference proteome</keyword>
<dbReference type="SMART" id="SM00100">
    <property type="entry name" value="cNMP"/>
    <property type="match status" value="1"/>
</dbReference>
<dbReference type="CDD" id="cd00092">
    <property type="entry name" value="HTH_CRP"/>
    <property type="match status" value="1"/>
</dbReference>